<dbReference type="SMART" id="SM00448">
    <property type="entry name" value="REC"/>
    <property type="match status" value="1"/>
</dbReference>
<organism evidence="3 4">
    <name type="scientific">Alteromonas arenosi</name>
    <dbReference type="NCBI Taxonomy" id="3055817"/>
    <lineage>
        <taxon>Bacteria</taxon>
        <taxon>Pseudomonadati</taxon>
        <taxon>Pseudomonadota</taxon>
        <taxon>Gammaproteobacteria</taxon>
        <taxon>Alteromonadales</taxon>
        <taxon>Alteromonadaceae</taxon>
        <taxon>Alteromonas/Salinimonas group</taxon>
        <taxon>Alteromonas</taxon>
    </lineage>
</organism>
<dbReference type="SUPFAM" id="SSF52172">
    <property type="entry name" value="CheY-like"/>
    <property type="match status" value="1"/>
</dbReference>
<gene>
    <name evidence="3" type="ORF">QTP81_02435</name>
</gene>
<proteinExistence type="predicted"/>
<dbReference type="Pfam" id="PF00072">
    <property type="entry name" value="Response_reg"/>
    <property type="match status" value="1"/>
</dbReference>
<accession>A0ABT7STH5</accession>
<dbReference type="RefSeq" id="WP_289363477.1">
    <property type="nucleotide sequence ID" value="NZ_JAUCBP010000002.1"/>
</dbReference>
<feature type="modified residue" description="4-aspartylphosphate" evidence="1">
    <location>
        <position position="62"/>
    </location>
</feature>
<dbReference type="PANTHER" id="PTHR43228:SF1">
    <property type="entry name" value="TWO-COMPONENT RESPONSE REGULATOR ARR22"/>
    <property type="match status" value="1"/>
</dbReference>
<name>A0ABT7STH5_9ALTE</name>
<evidence type="ECO:0000313" key="3">
    <source>
        <dbReference type="EMBL" id="MDM7859461.1"/>
    </source>
</evidence>
<dbReference type="PROSITE" id="PS50110">
    <property type="entry name" value="RESPONSE_REGULATORY"/>
    <property type="match status" value="1"/>
</dbReference>
<evidence type="ECO:0000313" key="4">
    <source>
        <dbReference type="Proteomes" id="UP001234343"/>
    </source>
</evidence>
<dbReference type="InterPro" id="IPR052048">
    <property type="entry name" value="ST_Response_Regulator"/>
</dbReference>
<dbReference type="Gene3D" id="3.40.50.2300">
    <property type="match status" value="1"/>
</dbReference>
<feature type="domain" description="Response regulatory" evidence="2">
    <location>
        <begin position="12"/>
        <end position="129"/>
    </location>
</feature>
<sequence length="133" mass="15004">MGKLEKLLNKIHILIVDDMESIRNLVKSCLYELGAKNISMAADGEHAWKHLNSARFDLVICDIDMPKLDGIELLKRIRFSDSHAKIPVIMLTAAVDKDNVNACIKVGANDYVAKPFQPKTLIFRVIKQLNKMT</sequence>
<dbReference type="EMBL" id="JAUCBP010000002">
    <property type="protein sequence ID" value="MDM7859461.1"/>
    <property type="molecule type" value="Genomic_DNA"/>
</dbReference>
<dbReference type="Proteomes" id="UP001234343">
    <property type="component" value="Unassembled WGS sequence"/>
</dbReference>
<keyword evidence="4" id="KW-1185">Reference proteome</keyword>
<evidence type="ECO:0000259" key="2">
    <source>
        <dbReference type="PROSITE" id="PS50110"/>
    </source>
</evidence>
<evidence type="ECO:0000256" key="1">
    <source>
        <dbReference type="PROSITE-ProRule" id="PRU00169"/>
    </source>
</evidence>
<dbReference type="InterPro" id="IPR001789">
    <property type="entry name" value="Sig_transdc_resp-reg_receiver"/>
</dbReference>
<protein>
    <submittedName>
        <fullName evidence="3">Response regulator</fullName>
    </submittedName>
</protein>
<dbReference type="InterPro" id="IPR011006">
    <property type="entry name" value="CheY-like_superfamily"/>
</dbReference>
<reference evidence="3 4" key="1">
    <citation type="submission" date="2023-06" db="EMBL/GenBank/DDBJ databases">
        <title>Alteromonas sp. ASW11-36 isolated from intertidal sand.</title>
        <authorList>
            <person name="Li Y."/>
        </authorList>
    </citation>
    <scope>NUCLEOTIDE SEQUENCE [LARGE SCALE GENOMIC DNA]</scope>
    <source>
        <strain evidence="3 4">ASW11-36</strain>
    </source>
</reference>
<keyword evidence="1" id="KW-0597">Phosphoprotein</keyword>
<comment type="caution">
    <text evidence="3">The sequence shown here is derived from an EMBL/GenBank/DDBJ whole genome shotgun (WGS) entry which is preliminary data.</text>
</comment>
<dbReference type="PANTHER" id="PTHR43228">
    <property type="entry name" value="TWO-COMPONENT RESPONSE REGULATOR"/>
    <property type="match status" value="1"/>
</dbReference>